<dbReference type="InterPro" id="IPR014352">
    <property type="entry name" value="FERM/acyl-CoA-bd_prot_sf"/>
</dbReference>
<evidence type="ECO:0000313" key="14">
    <source>
        <dbReference type="Ensembl" id="ENSPFOP00000029842.1"/>
    </source>
</evidence>
<name>A0A096MEK1_POEFO</name>
<dbReference type="InterPro" id="IPR019749">
    <property type="entry name" value="Band_41_domain"/>
</dbReference>
<dbReference type="PRINTS" id="PR00661">
    <property type="entry name" value="ERMFAMILY"/>
</dbReference>
<dbReference type="SUPFAM" id="SSF47031">
    <property type="entry name" value="Second domain of FERM"/>
    <property type="match status" value="1"/>
</dbReference>
<keyword evidence="15" id="KW-1185">Reference proteome</keyword>
<dbReference type="InterPro" id="IPR000798">
    <property type="entry name" value="Ez/rad/moesin-like"/>
</dbReference>
<dbReference type="Proteomes" id="UP000028760">
    <property type="component" value="Unassembled WGS sequence"/>
</dbReference>
<evidence type="ECO:0000256" key="10">
    <source>
        <dbReference type="ARBA" id="ARBA00023841"/>
    </source>
</evidence>
<dbReference type="OMA" id="LQMKANT"/>
<keyword evidence="5" id="KW-1003">Cell membrane</keyword>
<dbReference type="SMART" id="SM01196">
    <property type="entry name" value="FERM_C"/>
    <property type="match status" value="1"/>
</dbReference>
<dbReference type="PANTHER" id="PTHR23280:SF15">
    <property type="entry name" value="BAND 4.1-LIKE PROTEIN 5"/>
    <property type="match status" value="1"/>
</dbReference>
<dbReference type="EMBL" id="AYCK01009431">
    <property type="status" value="NOT_ANNOTATED_CDS"/>
    <property type="molecule type" value="Genomic_DNA"/>
</dbReference>
<dbReference type="Gene3D" id="2.30.29.30">
    <property type="entry name" value="Pleckstrin-homology domain (PH domain)/Phosphotyrosine-binding domain (PTB)"/>
    <property type="match status" value="1"/>
</dbReference>
<dbReference type="InterPro" id="IPR018980">
    <property type="entry name" value="FERM_PH-like_C"/>
</dbReference>
<comment type="function">
    <text evidence="9">Plays a role in the formation and organization of tight junctions during the establishment of polarity in epithelial cells.</text>
</comment>
<evidence type="ECO:0000256" key="4">
    <source>
        <dbReference type="ARBA" id="ARBA00004536"/>
    </source>
</evidence>
<dbReference type="GO" id="GO:0008092">
    <property type="term" value="F:cytoskeletal protein binding"/>
    <property type="evidence" value="ECO:0007669"/>
    <property type="project" value="InterPro"/>
</dbReference>
<dbReference type="InterPro" id="IPR000299">
    <property type="entry name" value="FERM_domain"/>
</dbReference>
<sequence>MLSFLRRTLGRRSIRKHAEKTRLREAQRATTHIPAAGDATSIITCRVSLLDGTDVSVDLPKKAKGEELFEQIMYHLDIVEKDYFGLRFMDSAQVPHWLDVTKSIKKQVKIGPPYCLHMRVKFYSSEPNNLHEELTRYLFVLQLKQDLLSGKLECPFDTAVELAAFSLQAAELGDCDPLEHNLDLVSEFRFIPEQTEDMELAIYNTWKECRGQTPALAEINYLNKAKWLEMYGVDMHMVKARDGNEYSLGLTPTGVLVFEGQTKIGLFFWPKITRLDFKKSKLTLVVVEDDDQGKEQEHTFVFRMDHPKACKHLWKCAVEHHAFFRLRGPVQKNSARSGFIRMGSRFRYSGKTEYQTTKASKTRRSASFERRPSRRYSRRTMQNRVCHLLKSILSLFSVFFLQVSPSRGTWSGMPVVSPVAASTCGPMEIEALPRSPGGEKRGKTCLCPNIALLNSPKLCLSNVGKFIMMSSLLKTSGSLNALGVRIFQLPGVIKPACEVINFSEAAARLKQLELESSPLPVTPRNNVNINVAMNNQDDLVKLTEKCVLNSAGSSPVVTPLRTPEDLKSNILKAQAEAAALKGHQEELLMVAGDKNCNLQEASASNSSLSVSSRPDPQDSWDLLKPASLVSSAAASQVKAEEFDIQNVGVLSENLIDFTDPTPLHPKPLITPRWIIPAS</sequence>
<dbReference type="FunFam" id="1.20.80.10:FF:000003">
    <property type="entry name" value="Tyrosine-protein phosphatase non-receptor type 4"/>
    <property type="match status" value="1"/>
</dbReference>
<reference evidence="15" key="1">
    <citation type="submission" date="2013-10" db="EMBL/GenBank/DDBJ databases">
        <authorList>
            <person name="Schartl M."/>
            <person name="Warren W."/>
        </authorList>
    </citation>
    <scope>NUCLEOTIDE SEQUENCE [LARGE SCALE GENOMIC DNA]</scope>
    <source>
        <strain evidence="15">female</strain>
    </source>
</reference>
<proteinExistence type="predicted"/>
<dbReference type="Pfam" id="PF00373">
    <property type="entry name" value="FERM_M"/>
    <property type="match status" value="1"/>
</dbReference>
<dbReference type="GO" id="GO:0005886">
    <property type="term" value="C:plasma membrane"/>
    <property type="evidence" value="ECO:0007669"/>
    <property type="project" value="UniProtKB-SubCell"/>
</dbReference>
<dbReference type="AlphaFoldDB" id="A0A096MEK1"/>
<evidence type="ECO:0000256" key="5">
    <source>
        <dbReference type="ARBA" id="ARBA00022475"/>
    </source>
</evidence>
<evidence type="ECO:0000256" key="3">
    <source>
        <dbReference type="ARBA" id="ARBA00004496"/>
    </source>
</evidence>
<dbReference type="Gene3D" id="3.10.20.90">
    <property type="entry name" value="Phosphatidylinositol 3-kinase Catalytic Subunit, Chain A, domain 1"/>
    <property type="match status" value="1"/>
</dbReference>
<reference evidence="14" key="3">
    <citation type="submission" date="2025-09" db="UniProtKB">
        <authorList>
            <consortium name="Ensembl"/>
        </authorList>
    </citation>
    <scope>IDENTIFICATION</scope>
</reference>
<dbReference type="Pfam" id="PF09380">
    <property type="entry name" value="FERM_C"/>
    <property type="match status" value="1"/>
</dbReference>
<comment type="subunit">
    <text evidence="12">Component of a complex composed of PALS1, CRB1 and EPB41L5. Within the complex, interacts (via FERM domain) with PALS1 (via HOOK domain) and with CRB1 (via intracellular domain). Interacts with CRB2 (via intracellular domain). Interacts with CRB3 (via intracellular domain).</text>
</comment>
<reference evidence="14" key="2">
    <citation type="submission" date="2025-08" db="UniProtKB">
        <authorList>
            <consortium name="Ensembl"/>
        </authorList>
    </citation>
    <scope>IDENTIFICATION</scope>
</reference>
<dbReference type="GO" id="GO:0005912">
    <property type="term" value="C:adherens junction"/>
    <property type="evidence" value="ECO:0007669"/>
    <property type="project" value="UniProtKB-SubCell"/>
</dbReference>
<dbReference type="GO" id="GO:0031032">
    <property type="term" value="P:actomyosin structure organization"/>
    <property type="evidence" value="ECO:0007669"/>
    <property type="project" value="TreeGrafter"/>
</dbReference>
<dbReference type="InterPro" id="IPR018979">
    <property type="entry name" value="FERM_N"/>
</dbReference>
<evidence type="ECO:0000256" key="2">
    <source>
        <dbReference type="ARBA" id="ARBA00004437"/>
    </source>
</evidence>
<dbReference type="InterPro" id="IPR019748">
    <property type="entry name" value="FERM_central"/>
</dbReference>
<dbReference type="SUPFAM" id="SSF54236">
    <property type="entry name" value="Ubiquitin-like"/>
    <property type="match status" value="1"/>
</dbReference>
<evidence type="ECO:0000256" key="9">
    <source>
        <dbReference type="ARBA" id="ARBA00023750"/>
    </source>
</evidence>
<dbReference type="CDD" id="cd14473">
    <property type="entry name" value="FERM_B-lobe"/>
    <property type="match status" value="1"/>
</dbReference>
<dbReference type="SMART" id="SM01195">
    <property type="entry name" value="FA"/>
    <property type="match status" value="1"/>
</dbReference>
<dbReference type="GeneTree" id="ENSGT00940000156332"/>
<dbReference type="SUPFAM" id="SSF50729">
    <property type="entry name" value="PH domain-like"/>
    <property type="match status" value="1"/>
</dbReference>
<dbReference type="SMART" id="SM00295">
    <property type="entry name" value="B41"/>
    <property type="match status" value="1"/>
</dbReference>
<evidence type="ECO:0000259" key="13">
    <source>
        <dbReference type="PROSITE" id="PS50057"/>
    </source>
</evidence>
<dbReference type="Gene3D" id="1.20.80.10">
    <property type="match status" value="1"/>
</dbReference>
<dbReference type="FunFam" id="3.10.20.90:FF:000024">
    <property type="entry name" value="Erythrocyte membrane protein band 4.1-like 5"/>
    <property type="match status" value="1"/>
</dbReference>
<dbReference type="PRINTS" id="PR00935">
    <property type="entry name" value="BAND41"/>
</dbReference>
<dbReference type="GO" id="GO:0005856">
    <property type="term" value="C:cytoskeleton"/>
    <property type="evidence" value="ECO:0007669"/>
    <property type="project" value="TreeGrafter"/>
</dbReference>
<dbReference type="InterPro" id="IPR035963">
    <property type="entry name" value="FERM_2"/>
</dbReference>
<dbReference type="InterPro" id="IPR029071">
    <property type="entry name" value="Ubiquitin-like_domsf"/>
</dbReference>
<evidence type="ECO:0000256" key="6">
    <source>
        <dbReference type="ARBA" id="ARBA00022490"/>
    </source>
</evidence>
<dbReference type="CDD" id="cd13186">
    <property type="entry name" value="FERM_C_NBL4_NBL5"/>
    <property type="match status" value="1"/>
</dbReference>
<feature type="domain" description="FERM" evidence="13">
    <location>
        <begin position="43"/>
        <end position="328"/>
    </location>
</feature>
<dbReference type="PANTHER" id="PTHR23280">
    <property type="entry name" value="4.1 G PROTEIN"/>
    <property type="match status" value="1"/>
</dbReference>
<evidence type="ECO:0000256" key="11">
    <source>
        <dbReference type="ARBA" id="ARBA00030226"/>
    </source>
</evidence>
<keyword evidence="7" id="KW-0965">Cell junction</keyword>
<evidence type="ECO:0000256" key="8">
    <source>
        <dbReference type="ARBA" id="ARBA00023136"/>
    </source>
</evidence>
<organism evidence="14 15">
    <name type="scientific">Poecilia formosa</name>
    <name type="common">Amazon molly</name>
    <name type="synonym">Limia formosa</name>
    <dbReference type="NCBI Taxonomy" id="48698"/>
    <lineage>
        <taxon>Eukaryota</taxon>
        <taxon>Metazoa</taxon>
        <taxon>Chordata</taxon>
        <taxon>Craniata</taxon>
        <taxon>Vertebrata</taxon>
        <taxon>Euteleostomi</taxon>
        <taxon>Actinopterygii</taxon>
        <taxon>Neopterygii</taxon>
        <taxon>Teleostei</taxon>
        <taxon>Neoteleostei</taxon>
        <taxon>Acanthomorphata</taxon>
        <taxon>Ovalentaria</taxon>
        <taxon>Atherinomorphae</taxon>
        <taxon>Cyprinodontiformes</taxon>
        <taxon>Poeciliidae</taxon>
        <taxon>Poeciliinae</taxon>
        <taxon>Poecilia</taxon>
    </lineage>
</organism>
<dbReference type="InterPro" id="IPR019747">
    <property type="entry name" value="FERM_CS"/>
</dbReference>
<evidence type="ECO:0000256" key="1">
    <source>
        <dbReference type="ARBA" id="ARBA00004202"/>
    </source>
</evidence>
<keyword evidence="8" id="KW-0472">Membrane</keyword>
<dbReference type="PROSITE" id="PS00660">
    <property type="entry name" value="FERM_1"/>
    <property type="match status" value="1"/>
</dbReference>
<evidence type="ECO:0000256" key="7">
    <source>
        <dbReference type="ARBA" id="ARBA00022949"/>
    </source>
</evidence>
<dbReference type="Pfam" id="PF08736">
    <property type="entry name" value="FA"/>
    <property type="match status" value="1"/>
</dbReference>
<dbReference type="Ensembl" id="ENSPFOT00000024190.1">
    <property type="protein sequence ID" value="ENSPFOP00000029842.1"/>
    <property type="gene ID" value="ENSPFOG00000006337.2"/>
</dbReference>
<dbReference type="PROSITE" id="PS50057">
    <property type="entry name" value="FERM_3"/>
    <property type="match status" value="1"/>
</dbReference>
<evidence type="ECO:0000256" key="12">
    <source>
        <dbReference type="ARBA" id="ARBA00046505"/>
    </source>
</evidence>
<keyword evidence="6" id="KW-0963">Cytoplasm</keyword>
<evidence type="ECO:0000313" key="15">
    <source>
        <dbReference type="Proteomes" id="UP000028760"/>
    </source>
</evidence>
<dbReference type="CDD" id="cd17205">
    <property type="entry name" value="FERM_F1_EPB41L5"/>
    <property type="match status" value="1"/>
</dbReference>
<dbReference type="Pfam" id="PF09379">
    <property type="entry name" value="FERM_N"/>
    <property type="match status" value="1"/>
</dbReference>
<dbReference type="InterPro" id="IPR011993">
    <property type="entry name" value="PH-like_dom_sf"/>
</dbReference>
<comment type="subcellular location">
    <subcellularLocation>
        <location evidence="4">Cell junction</location>
        <location evidence="4">Adherens junction</location>
    </subcellularLocation>
    <subcellularLocation>
        <location evidence="1">Cell membrane</location>
        <topology evidence="1">Peripheral membrane protein</topology>
    </subcellularLocation>
    <subcellularLocation>
        <location evidence="3">Cytoplasm</location>
    </subcellularLocation>
    <subcellularLocation>
        <location evidence="2">Photoreceptor inner segment</location>
    </subcellularLocation>
</comment>
<dbReference type="InterPro" id="IPR014847">
    <property type="entry name" value="FA"/>
</dbReference>
<accession>A0A096MEK1</accession>
<dbReference type="FunFam" id="2.30.29.30:FF:000002">
    <property type="entry name" value="Band 4.1-like protein 5 isoform 1"/>
    <property type="match status" value="1"/>
</dbReference>
<dbReference type="GO" id="GO:0001917">
    <property type="term" value="C:photoreceptor inner segment"/>
    <property type="evidence" value="ECO:0007669"/>
    <property type="project" value="UniProtKB-SubCell"/>
</dbReference>
<protein>
    <recommendedName>
        <fullName evidence="10">Band 4.1-like protein 5</fullName>
    </recommendedName>
    <alternativeName>
        <fullName evidence="11">Erythrocyte membrane protein band 4.1-like 5</fullName>
    </alternativeName>
</protein>
<dbReference type="GO" id="GO:0005737">
    <property type="term" value="C:cytoplasm"/>
    <property type="evidence" value="ECO:0007669"/>
    <property type="project" value="UniProtKB-SubCell"/>
</dbReference>